<feature type="region of interest" description="Disordered" evidence="1">
    <location>
        <begin position="64"/>
        <end position="96"/>
    </location>
</feature>
<gene>
    <name evidence="2" type="ORF">FOB64_004499</name>
</gene>
<accession>A0A8H6F243</accession>
<sequence length="116" mass="13285">MSFPTLDTHGHKTIKNLADCYHMSVIKSGKQGIRKYLKIVKNKATFKYYPNYERINRILRGRPIFHRIDQKPQHKKGEKSKSSREGDIVGAEAPEIGSSNLGRQMLEKLGGYKVKV</sequence>
<name>A0A8H6F243_CANAX</name>
<dbReference type="EMBL" id="JABWAD010000055">
    <property type="protein sequence ID" value="KAF6067065.1"/>
    <property type="molecule type" value="Genomic_DNA"/>
</dbReference>
<evidence type="ECO:0000313" key="3">
    <source>
        <dbReference type="Proteomes" id="UP000536275"/>
    </source>
</evidence>
<dbReference type="InterPro" id="IPR051189">
    <property type="entry name" value="Splicing_assoc_domain"/>
</dbReference>
<reference evidence="2 3" key="1">
    <citation type="submission" date="2020-03" db="EMBL/GenBank/DDBJ databases">
        <title>FDA dAtabase for Regulatory Grade micrObial Sequences (FDA-ARGOS): Supporting development and validation of Infectious Disease Dx tests.</title>
        <authorList>
            <person name="Campos J."/>
            <person name="Goldberg B."/>
            <person name="Tallon L."/>
            <person name="Sadzewicz L."/>
            <person name="Vavikolanu K."/>
            <person name="Mehta A."/>
            <person name="Aluvathingal J."/>
            <person name="Nadendla S."/>
            <person name="Nandy P."/>
            <person name="Geyer C."/>
            <person name="Yan Y."/>
            <person name="Sichtig H."/>
        </authorList>
    </citation>
    <scope>NUCLEOTIDE SEQUENCE [LARGE SCALE GENOMIC DNA]</scope>
    <source>
        <strain evidence="2 3">FDAARGOS_656</strain>
    </source>
</reference>
<evidence type="ECO:0000256" key="1">
    <source>
        <dbReference type="SAM" id="MobiDB-lite"/>
    </source>
</evidence>
<protein>
    <submittedName>
        <fullName evidence="2">Uncharacterized protein</fullName>
    </submittedName>
</protein>
<organism evidence="2 3">
    <name type="scientific">Candida albicans</name>
    <name type="common">Yeast</name>
    <dbReference type="NCBI Taxonomy" id="5476"/>
    <lineage>
        <taxon>Eukaryota</taxon>
        <taxon>Fungi</taxon>
        <taxon>Dikarya</taxon>
        <taxon>Ascomycota</taxon>
        <taxon>Saccharomycotina</taxon>
        <taxon>Pichiomycetes</taxon>
        <taxon>Debaryomycetaceae</taxon>
        <taxon>Candida/Lodderomyces clade</taxon>
        <taxon>Candida</taxon>
    </lineage>
</organism>
<comment type="caution">
    <text evidence="2">The sequence shown here is derived from an EMBL/GenBank/DDBJ whole genome shotgun (WGS) entry which is preliminary data.</text>
</comment>
<dbReference type="AlphaFoldDB" id="A0A8H6F243"/>
<evidence type="ECO:0000313" key="2">
    <source>
        <dbReference type="EMBL" id="KAF6067065.1"/>
    </source>
</evidence>
<dbReference type="PANTHER" id="PTHR14195">
    <property type="entry name" value="G PATCH DOMAIN CONTAINING PROTEIN 2"/>
    <property type="match status" value="1"/>
</dbReference>
<proteinExistence type="predicted"/>
<dbReference type="Proteomes" id="UP000536275">
    <property type="component" value="Unassembled WGS sequence"/>
</dbReference>